<dbReference type="PANTHER" id="PTHR42718:SF46">
    <property type="entry name" value="BLR6921 PROTEIN"/>
    <property type="match status" value="1"/>
</dbReference>
<dbReference type="RefSeq" id="WP_172357113.1">
    <property type="nucleotide sequence ID" value="NZ_BLLH01000008.1"/>
</dbReference>
<comment type="subcellular location">
    <subcellularLocation>
        <location evidence="1">Cell membrane</location>
        <topology evidence="1">Multi-pass membrane protein</topology>
    </subcellularLocation>
</comment>
<keyword evidence="4 7" id="KW-0812">Transmembrane</keyword>
<evidence type="ECO:0000256" key="6">
    <source>
        <dbReference type="ARBA" id="ARBA00023136"/>
    </source>
</evidence>
<dbReference type="Proteomes" id="UP000475928">
    <property type="component" value="Unassembled WGS sequence"/>
</dbReference>
<feature type="transmembrane region" description="Helical" evidence="7">
    <location>
        <begin position="262"/>
        <end position="283"/>
    </location>
</feature>
<feature type="transmembrane region" description="Helical" evidence="7">
    <location>
        <begin position="75"/>
        <end position="94"/>
    </location>
</feature>
<reference evidence="9 10" key="1">
    <citation type="submission" date="2020-02" db="EMBL/GenBank/DDBJ databases">
        <title>Draft genome sequence of Lactococcus sp. Hs20B0-1.</title>
        <authorList>
            <person name="Noda S."/>
            <person name="Yuki M."/>
            <person name="Ohkuma M."/>
        </authorList>
    </citation>
    <scope>NUCLEOTIDE SEQUENCE [LARGE SCALE GENOMIC DNA]</scope>
    <source>
        <strain evidence="9 10">Hs20B0-1</strain>
    </source>
</reference>
<feature type="transmembrane region" description="Helical" evidence="7">
    <location>
        <begin position="7"/>
        <end position="31"/>
    </location>
</feature>
<feature type="transmembrane region" description="Helical" evidence="7">
    <location>
        <begin position="43"/>
        <end position="63"/>
    </location>
</feature>
<evidence type="ECO:0000256" key="5">
    <source>
        <dbReference type="ARBA" id="ARBA00022989"/>
    </source>
</evidence>
<feature type="transmembrane region" description="Helical" evidence="7">
    <location>
        <begin position="133"/>
        <end position="157"/>
    </location>
</feature>
<keyword evidence="5 7" id="KW-1133">Transmembrane helix</keyword>
<evidence type="ECO:0000259" key="8">
    <source>
        <dbReference type="PROSITE" id="PS50850"/>
    </source>
</evidence>
<evidence type="ECO:0000256" key="3">
    <source>
        <dbReference type="ARBA" id="ARBA00022475"/>
    </source>
</evidence>
<dbReference type="PRINTS" id="PR01036">
    <property type="entry name" value="TCRTETB"/>
</dbReference>
<feature type="transmembrane region" description="Helical" evidence="7">
    <location>
        <begin position="195"/>
        <end position="216"/>
    </location>
</feature>
<protein>
    <submittedName>
        <fullName evidence="9">MFS transporter</fullName>
    </submittedName>
</protein>
<evidence type="ECO:0000256" key="4">
    <source>
        <dbReference type="ARBA" id="ARBA00022692"/>
    </source>
</evidence>
<feature type="transmembrane region" description="Helical" evidence="7">
    <location>
        <begin position="442"/>
        <end position="463"/>
    </location>
</feature>
<feature type="transmembrane region" description="Helical" evidence="7">
    <location>
        <begin position="353"/>
        <end position="370"/>
    </location>
</feature>
<dbReference type="CDD" id="cd17321">
    <property type="entry name" value="MFS_MMR_MDR_like"/>
    <property type="match status" value="1"/>
</dbReference>
<dbReference type="SUPFAM" id="SSF103473">
    <property type="entry name" value="MFS general substrate transporter"/>
    <property type="match status" value="1"/>
</dbReference>
<evidence type="ECO:0000256" key="1">
    <source>
        <dbReference type="ARBA" id="ARBA00004651"/>
    </source>
</evidence>
<dbReference type="Gene3D" id="1.20.1250.20">
    <property type="entry name" value="MFS general substrate transporter like domains"/>
    <property type="match status" value="1"/>
</dbReference>
<evidence type="ECO:0000256" key="7">
    <source>
        <dbReference type="SAM" id="Phobius"/>
    </source>
</evidence>
<dbReference type="GO" id="GO:0022857">
    <property type="term" value="F:transmembrane transporter activity"/>
    <property type="evidence" value="ECO:0007669"/>
    <property type="project" value="InterPro"/>
</dbReference>
<feature type="transmembrane region" description="Helical" evidence="7">
    <location>
        <begin position="163"/>
        <end position="183"/>
    </location>
</feature>
<dbReference type="PANTHER" id="PTHR42718">
    <property type="entry name" value="MAJOR FACILITATOR SUPERFAMILY MULTIDRUG TRANSPORTER MFSC"/>
    <property type="match status" value="1"/>
</dbReference>
<feature type="domain" description="Major facilitator superfamily (MFS) profile" evidence="8">
    <location>
        <begin position="9"/>
        <end position="466"/>
    </location>
</feature>
<organism evidence="9 10">
    <name type="scientific">Pseudolactococcus insecticola</name>
    <dbReference type="NCBI Taxonomy" id="2709158"/>
    <lineage>
        <taxon>Bacteria</taxon>
        <taxon>Bacillati</taxon>
        <taxon>Bacillota</taxon>
        <taxon>Bacilli</taxon>
        <taxon>Lactobacillales</taxon>
        <taxon>Streptococcaceae</taxon>
        <taxon>Pseudolactococcus</taxon>
    </lineage>
</organism>
<evidence type="ECO:0000313" key="10">
    <source>
        <dbReference type="Proteomes" id="UP000475928"/>
    </source>
</evidence>
<comment type="caution">
    <text evidence="9">The sequence shown here is derived from an EMBL/GenBank/DDBJ whole genome shotgun (WGS) entry which is preliminary data.</text>
</comment>
<proteinExistence type="predicted"/>
<dbReference type="InterPro" id="IPR020846">
    <property type="entry name" value="MFS_dom"/>
</dbReference>
<dbReference type="AlphaFoldDB" id="A0A6A0B9K3"/>
<dbReference type="EMBL" id="BLLH01000008">
    <property type="protein sequence ID" value="GFH41024.1"/>
    <property type="molecule type" value="Genomic_DNA"/>
</dbReference>
<evidence type="ECO:0000313" key="9">
    <source>
        <dbReference type="EMBL" id="GFH41024.1"/>
    </source>
</evidence>
<gene>
    <name evidence="9" type="primary">ydiC</name>
    <name evidence="9" type="ORF">Hs20B_14220</name>
</gene>
<dbReference type="Pfam" id="PF07690">
    <property type="entry name" value="MFS_1"/>
    <property type="match status" value="1"/>
</dbReference>
<dbReference type="Gene3D" id="1.20.1720.10">
    <property type="entry name" value="Multidrug resistance protein D"/>
    <property type="match status" value="1"/>
</dbReference>
<accession>A0A6A0B9K3</accession>
<keyword evidence="3" id="KW-1003">Cell membrane</keyword>
<feature type="transmembrane region" description="Helical" evidence="7">
    <location>
        <begin position="222"/>
        <end position="242"/>
    </location>
</feature>
<evidence type="ECO:0000256" key="2">
    <source>
        <dbReference type="ARBA" id="ARBA00022448"/>
    </source>
</evidence>
<feature type="transmembrane region" description="Helical" evidence="7">
    <location>
        <begin position="400"/>
        <end position="422"/>
    </location>
</feature>
<dbReference type="GO" id="GO:0005886">
    <property type="term" value="C:plasma membrane"/>
    <property type="evidence" value="ECO:0007669"/>
    <property type="project" value="UniProtKB-SubCell"/>
</dbReference>
<dbReference type="PROSITE" id="PS50850">
    <property type="entry name" value="MFS"/>
    <property type="match status" value="1"/>
</dbReference>
<keyword evidence="2" id="KW-0813">Transport</keyword>
<name>A0A6A0B9K3_9LACT</name>
<feature type="transmembrane region" description="Helical" evidence="7">
    <location>
        <begin position="295"/>
        <end position="316"/>
    </location>
</feature>
<dbReference type="InterPro" id="IPR011701">
    <property type="entry name" value="MFS"/>
</dbReference>
<dbReference type="InterPro" id="IPR036259">
    <property type="entry name" value="MFS_trans_sf"/>
</dbReference>
<feature type="transmembrane region" description="Helical" evidence="7">
    <location>
        <begin position="328"/>
        <end position="347"/>
    </location>
</feature>
<keyword evidence="6 7" id="KW-0472">Membrane</keyword>
<keyword evidence="10" id="KW-1185">Reference proteome</keyword>
<sequence length="469" mass="50433">MFSKEKFPGLLALGIFTFMSTLDGSIVNIALPSMAREMKLDMGQVTLAVTIYLVVISGLILLFGRLGDLIGKTRIFSLGSLIFTLGSLLAGINLGLHFLLFARIVQAIGASMTMSNSFGITSQLFEPALRARAMSIISMFVSLGSIAGPAIGGFILQIASWSYIFWINVPLGIIAYMVGRKALPKDVGSGSVKDADLLGATQMFLSVAVFFVAMSLGQARGFANPLVIGSFIIMIGLLTWFIYTEKTVAKPLLNLDIFRSKLFSMSVITSMTMFTAGSFVNILMPFYLQDYRACAAGYAGLIMMAYPVGMFIFSPIAGVLSDKFDKEIITFVAITGVLLVQVGYLMIGHGTALMLVLVVLFAHGASVGFFQSPNNALVMSTVESQFLGIAGSVNALGRNLGFVLGTTFATTVLFVAMSRQVGRRVSGYVASQPTVFLNGMHVAFYVALILVIFAWILSGYRLVTRQKTA</sequence>